<evidence type="ECO:0000313" key="2">
    <source>
        <dbReference type="Proteomes" id="UP001150581"/>
    </source>
</evidence>
<evidence type="ECO:0000313" key="1">
    <source>
        <dbReference type="EMBL" id="KAJ1896096.1"/>
    </source>
</evidence>
<reference evidence="1" key="1">
    <citation type="submission" date="2022-07" db="EMBL/GenBank/DDBJ databases">
        <title>Phylogenomic reconstructions and comparative analyses of Kickxellomycotina fungi.</title>
        <authorList>
            <person name="Reynolds N.K."/>
            <person name="Stajich J.E."/>
            <person name="Barry K."/>
            <person name="Grigoriev I.V."/>
            <person name="Crous P."/>
            <person name="Smith M.E."/>
        </authorList>
    </citation>
    <scope>NUCLEOTIDE SEQUENCE</scope>
    <source>
        <strain evidence="1">Benny 63K</strain>
    </source>
</reference>
<dbReference type="EMBL" id="JANBPG010000487">
    <property type="protein sequence ID" value="KAJ1896096.1"/>
    <property type="molecule type" value="Genomic_DNA"/>
</dbReference>
<sequence length="333" mass="36269">MEEILTPTDLNSQLESAAELLGQENGLIEVRQTQLKVPTTNSRALVHYEESSNSDDSSADLYEEIGCYTGIHARATPSEDTRKAAIDSAYTAPVTKMLSDRIMNFRDLGVSIIELGLKLHNDRSRAESEGPLPGVVFRSAELGSACEEDVRTLFSCFGIRTIIDLRSEIEAHASDIVVYHYPASIQPTVDQRLERLMKLLTFQVCSDNSESADTSRETTDESQVILPQGNALQCAQSFGLVSKAISASGTVPAFLHSGLAQAAIYWGGQALQLLRSYWGQKPLSSGSDGSIADEQEPLLNRVNTSVLHSSDSASLDSSTSDMVVTNKFYGIRR</sequence>
<comment type="caution">
    <text evidence="1">The sequence shown here is derived from an EMBL/GenBank/DDBJ whole genome shotgun (WGS) entry which is preliminary data.</text>
</comment>
<protein>
    <submittedName>
        <fullName evidence="1">Uncharacterized protein</fullName>
    </submittedName>
</protein>
<proteinExistence type="predicted"/>
<gene>
    <name evidence="1" type="ORF">LPJ66_004196</name>
</gene>
<name>A0ACC1IM52_9FUNG</name>
<keyword evidence="2" id="KW-1185">Reference proteome</keyword>
<organism evidence="1 2">
    <name type="scientific">Kickxella alabastrina</name>
    <dbReference type="NCBI Taxonomy" id="61397"/>
    <lineage>
        <taxon>Eukaryota</taxon>
        <taxon>Fungi</taxon>
        <taxon>Fungi incertae sedis</taxon>
        <taxon>Zoopagomycota</taxon>
        <taxon>Kickxellomycotina</taxon>
        <taxon>Kickxellomycetes</taxon>
        <taxon>Kickxellales</taxon>
        <taxon>Kickxellaceae</taxon>
        <taxon>Kickxella</taxon>
    </lineage>
</organism>
<accession>A0ACC1IM52</accession>
<dbReference type="Proteomes" id="UP001150581">
    <property type="component" value="Unassembled WGS sequence"/>
</dbReference>